<dbReference type="Proteomes" id="UP001611415">
    <property type="component" value="Unassembled WGS sequence"/>
</dbReference>
<keyword evidence="2" id="KW-1133">Transmembrane helix</keyword>
<dbReference type="RefSeq" id="WP_357407739.1">
    <property type="nucleotide sequence ID" value="NZ_JBEYCD010000010.1"/>
</dbReference>
<feature type="region of interest" description="Disordered" evidence="1">
    <location>
        <begin position="40"/>
        <end position="59"/>
    </location>
</feature>
<protein>
    <submittedName>
        <fullName evidence="3">Uncharacterized protein</fullName>
    </submittedName>
</protein>
<dbReference type="EMBL" id="JBIRYO010000013">
    <property type="protein sequence ID" value="MFI2475774.1"/>
    <property type="molecule type" value="Genomic_DNA"/>
</dbReference>
<feature type="transmembrane region" description="Helical" evidence="2">
    <location>
        <begin position="12"/>
        <end position="34"/>
    </location>
</feature>
<gene>
    <name evidence="3" type="ORF">ACH49W_20575</name>
</gene>
<sequence>MTTRSARCTRSLRAIAAQYVAALVALLATAVFGYQLLHPPQPKGTAEVPHSSVTQHSPR</sequence>
<keyword evidence="2" id="KW-0812">Transmembrane</keyword>
<reference evidence="3 4" key="1">
    <citation type="submission" date="2024-10" db="EMBL/GenBank/DDBJ databases">
        <title>The Natural Products Discovery Center: Release of the First 8490 Sequenced Strains for Exploring Actinobacteria Biosynthetic Diversity.</title>
        <authorList>
            <person name="Kalkreuter E."/>
            <person name="Kautsar S.A."/>
            <person name="Yang D."/>
            <person name="Bader C.D."/>
            <person name="Teijaro C.N."/>
            <person name="Fluegel L."/>
            <person name="Davis C.M."/>
            <person name="Simpson J.R."/>
            <person name="Lauterbach L."/>
            <person name="Steele A.D."/>
            <person name="Gui C."/>
            <person name="Meng S."/>
            <person name="Li G."/>
            <person name="Viehrig K."/>
            <person name="Ye F."/>
            <person name="Su P."/>
            <person name="Kiefer A.F."/>
            <person name="Nichols A."/>
            <person name="Cepeda A.J."/>
            <person name="Yan W."/>
            <person name="Fan B."/>
            <person name="Jiang Y."/>
            <person name="Adhikari A."/>
            <person name="Zheng C.-J."/>
            <person name="Schuster L."/>
            <person name="Cowan T.M."/>
            <person name="Smanski M.J."/>
            <person name="Chevrette M.G."/>
            <person name="De Carvalho L.P.S."/>
            <person name="Shen B."/>
        </authorList>
    </citation>
    <scope>NUCLEOTIDE SEQUENCE [LARGE SCALE GENOMIC DNA]</scope>
    <source>
        <strain evidence="3 4">NPDC019275</strain>
    </source>
</reference>
<comment type="caution">
    <text evidence="3">The sequence shown here is derived from an EMBL/GenBank/DDBJ whole genome shotgun (WGS) entry which is preliminary data.</text>
</comment>
<evidence type="ECO:0000313" key="4">
    <source>
        <dbReference type="Proteomes" id="UP001611415"/>
    </source>
</evidence>
<accession>A0ABW7X3S8</accession>
<keyword evidence="4" id="KW-1185">Reference proteome</keyword>
<evidence type="ECO:0000256" key="1">
    <source>
        <dbReference type="SAM" id="MobiDB-lite"/>
    </source>
</evidence>
<evidence type="ECO:0000256" key="2">
    <source>
        <dbReference type="SAM" id="Phobius"/>
    </source>
</evidence>
<evidence type="ECO:0000313" key="3">
    <source>
        <dbReference type="EMBL" id="MFI2475774.1"/>
    </source>
</evidence>
<organism evidence="3 4">
    <name type="scientific">Nocardia xishanensis</name>
    <dbReference type="NCBI Taxonomy" id="238964"/>
    <lineage>
        <taxon>Bacteria</taxon>
        <taxon>Bacillati</taxon>
        <taxon>Actinomycetota</taxon>
        <taxon>Actinomycetes</taxon>
        <taxon>Mycobacteriales</taxon>
        <taxon>Nocardiaceae</taxon>
        <taxon>Nocardia</taxon>
    </lineage>
</organism>
<proteinExistence type="predicted"/>
<keyword evidence="2" id="KW-0472">Membrane</keyword>
<name>A0ABW7X3S8_9NOCA</name>